<reference key="1">
    <citation type="journal article" date="1993" name="Plant Physiol.">
        <title>Isolation and characterization of cDNAs encoding wheat 3-hydroxy-3-methylglutaryl coenzyme A reductase.</title>
        <authorList>
            <person name="Aoyagi K."/>
            <person name="Beyou A."/>
            <person name="Moon K."/>
            <person name="Fang L."/>
            <person name="Ulrich T."/>
        </authorList>
    </citation>
    <scope>NUCLEOTIDE SEQUENCE</scope>
</reference>
<dbReference type="Gene3D" id="3.30.70.420">
    <property type="entry name" value="Hydroxymethylglutaryl-CoA reductase, class I/II, NAD/NADP-binding domain"/>
    <property type="match status" value="1"/>
</dbReference>
<comment type="pathway">
    <text evidence="1">Metabolic intermediate biosynthesis; (R)-mevalonate biosynthesis; (R)-mevalonate from acetyl-CoA: step 3/3.</text>
</comment>
<dbReference type="PROSITE" id="PS50065">
    <property type="entry name" value="HMG_COA_REDUCTASE_4"/>
    <property type="match status" value="1"/>
</dbReference>
<dbReference type="Gene3D" id="3.90.770.10">
    <property type="entry name" value="3-hydroxy-3-methylglutaryl-coenzyme A Reductase, Chain A, domain 2"/>
    <property type="match status" value="1"/>
</dbReference>
<comment type="similarity">
    <text evidence="2">Belongs to the HMG-CoA reductase family.</text>
</comment>
<dbReference type="GO" id="GO:0015936">
    <property type="term" value="P:coenzyme A metabolic process"/>
    <property type="evidence" value="ECO:0007669"/>
    <property type="project" value="InterPro"/>
</dbReference>
<evidence type="ECO:0000256" key="4">
    <source>
        <dbReference type="ARBA" id="ARBA00023229"/>
    </source>
</evidence>
<dbReference type="EC" id="1.1.1.34"/>
<dbReference type="PANTHER" id="PTHR10572:SF14">
    <property type="entry name" value="3-HYDROXY-3-METHYLGLUTARYL-COENZYME A REDUCTASE 1"/>
    <property type="match status" value="1"/>
</dbReference>
<evidence type="ECO:0000256" key="3">
    <source>
        <dbReference type="ARBA" id="ARBA00023002"/>
    </source>
</evidence>
<dbReference type="GO" id="GO:0004420">
    <property type="term" value="F:hydroxymethylglutaryl-CoA reductase (NADPH) activity"/>
    <property type="evidence" value="ECO:0007669"/>
    <property type="project" value="UniProtKB-EC"/>
</dbReference>
<organism>
    <name type="scientific">Triticum aestivum</name>
    <name type="common">Wheat</name>
    <dbReference type="NCBI Taxonomy" id="4565"/>
    <lineage>
        <taxon>Eukaryota</taxon>
        <taxon>Viridiplantae</taxon>
        <taxon>Streptophyta</taxon>
        <taxon>Embryophyta</taxon>
        <taxon>Tracheophyta</taxon>
        <taxon>Spermatophyta</taxon>
        <taxon>Magnoliopsida</taxon>
        <taxon>Liliopsida</taxon>
        <taxon>Poales</taxon>
        <taxon>Poaceae</taxon>
        <taxon>BOP clade</taxon>
        <taxon>Pooideae</taxon>
        <taxon>Triticodae</taxon>
        <taxon>Triticeae</taxon>
        <taxon>Triticinae</taxon>
        <taxon>Triticum</taxon>
    </lineage>
</organism>
<accession>Q9S999</accession>
<dbReference type="Pfam" id="PF00368">
    <property type="entry name" value="HMG-CoA_red"/>
    <property type="match status" value="1"/>
</dbReference>
<dbReference type="SUPFAM" id="SSF55035">
    <property type="entry name" value="NAD-binding domain of HMG-CoA reductase"/>
    <property type="match status" value="1"/>
</dbReference>
<dbReference type="InterPro" id="IPR023074">
    <property type="entry name" value="HMG_CoA_Rdtase_cat_sf"/>
</dbReference>
<name>Q9S999_WHEAT</name>
<sequence length="150" mass="15754">GDAMGMNMVSKGVENVLGYLRNNFPDMDVISISGNYCSDKKATAVNWIDGRGKSVVCEATIKGRVVQSVLDTTVEKLVELNIIKNLAGSAVAGALGGFNAHASNIATALFIATGQDPAQNVESSQCITMLEAVNEGKDLHISVTMPPIEV</sequence>
<protein>
    <submittedName>
        <fullName>3-hydroxy-3-methylglutaryl coenzyme A reductase</fullName>
        <ecNumber>1.1.1.34</ecNumber>
    </submittedName>
</protein>
<dbReference type="InterPro" id="IPR002202">
    <property type="entry name" value="HMG_CoA_Rdtase"/>
</dbReference>
<dbReference type="InterPro" id="IPR009023">
    <property type="entry name" value="HMG_CoA_Rdtase_NAD(P)-bd_sf"/>
</dbReference>
<dbReference type="PANTHER" id="PTHR10572">
    <property type="entry name" value="3-HYDROXY-3-METHYLGLUTARYL-COENZYME A REDUCTASE"/>
    <property type="match status" value="1"/>
</dbReference>
<evidence type="ECO:0000256" key="1">
    <source>
        <dbReference type="ARBA" id="ARBA00005084"/>
    </source>
</evidence>
<dbReference type="AlphaFoldDB" id="Q9S999"/>
<evidence type="ECO:0000256" key="2">
    <source>
        <dbReference type="ARBA" id="ARBA00007661"/>
    </source>
</evidence>
<dbReference type="UniPathway" id="UPA00058">
    <property type="reaction ID" value="UER00103"/>
</dbReference>
<keyword evidence="3" id="KW-0560">Oxidoreductase</keyword>
<dbReference type="SUPFAM" id="SSF56542">
    <property type="entry name" value="Substrate-binding domain of HMG-CoA reductase"/>
    <property type="match status" value="1"/>
</dbReference>
<keyword evidence="4" id="KW-0414">Isoprene biosynthesis</keyword>
<dbReference type="GO" id="GO:0008299">
    <property type="term" value="P:isoprenoid biosynthetic process"/>
    <property type="evidence" value="ECO:0007669"/>
    <property type="project" value="UniProtKB-KW"/>
</dbReference>
<dbReference type="PRINTS" id="PR00071">
    <property type="entry name" value="HMGCOARDTASE"/>
</dbReference>
<proteinExistence type="inferred from homology"/>
<dbReference type="InterPro" id="IPR009029">
    <property type="entry name" value="HMG_CoA_Rdtase_sub-bd_dom_sf"/>
</dbReference>
<dbReference type="SMR" id="Q9S999"/>
<dbReference type="PIR" id="PQ0761">
    <property type="entry name" value="PQ0761"/>
</dbReference>